<dbReference type="PRINTS" id="PR00502">
    <property type="entry name" value="NUDIXFAMILY"/>
</dbReference>
<dbReference type="InterPro" id="IPR015797">
    <property type="entry name" value="NUDIX_hydrolase-like_dom_sf"/>
</dbReference>
<dbReference type="InterPro" id="IPR020084">
    <property type="entry name" value="NUDIX_hydrolase_CS"/>
</dbReference>
<evidence type="ECO:0000313" key="5">
    <source>
        <dbReference type="Proteomes" id="UP000758603"/>
    </source>
</evidence>
<comment type="caution">
    <text evidence="4">The sequence shown here is derived from an EMBL/GenBank/DDBJ whole genome shotgun (WGS) entry which is preliminary data.</text>
</comment>
<keyword evidence="1 2" id="KW-0378">Hydrolase</keyword>
<dbReference type="PANTHER" id="PTHR16099">
    <property type="entry name" value="8-OXO-DGTP DIPHOSPHATES NUDT15"/>
    <property type="match status" value="1"/>
</dbReference>
<dbReference type="PANTHER" id="PTHR16099:SF5">
    <property type="entry name" value="NUCLEOTIDE TRIPHOSPHATE DIPHOSPHATASE NUDT15"/>
    <property type="match status" value="1"/>
</dbReference>
<dbReference type="GO" id="GO:0005829">
    <property type="term" value="C:cytosol"/>
    <property type="evidence" value="ECO:0007669"/>
    <property type="project" value="TreeGrafter"/>
</dbReference>
<protein>
    <submittedName>
        <fullName evidence="4">Nudix domain-containing protein</fullName>
    </submittedName>
</protein>
<keyword evidence="5" id="KW-1185">Reference proteome</keyword>
<sequence length="164" mass="18561">MSTPHPRVGVAALIRNPSDRSEVLVGRRMGSHGSGAWQFPGGHLEYGEDILTCAARETLEETGLEIEPRSLAAVTNSVFVREAKHYITLFVVCEIVRAGQVPEVLEPEKCEGWSWVKWDTLREWIDHHEDQSPEWSDKKCFLPIVDLVRDDRNLTGFKGYSIDT</sequence>
<dbReference type="Gene3D" id="3.90.79.10">
    <property type="entry name" value="Nucleoside Triphosphate Pyrophosphohydrolase"/>
    <property type="match status" value="1"/>
</dbReference>
<dbReference type="EMBL" id="JAGPXC010000011">
    <property type="protein sequence ID" value="KAH6645418.1"/>
    <property type="molecule type" value="Genomic_DNA"/>
</dbReference>
<dbReference type="GeneID" id="70138241"/>
<dbReference type="InterPro" id="IPR020476">
    <property type="entry name" value="Nudix_hydrolase"/>
</dbReference>
<dbReference type="PROSITE" id="PS51462">
    <property type="entry name" value="NUDIX"/>
    <property type="match status" value="1"/>
</dbReference>
<evidence type="ECO:0000313" key="4">
    <source>
        <dbReference type="EMBL" id="KAH6645418.1"/>
    </source>
</evidence>
<reference evidence="4" key="1">
    <citation type="journal article" date="2021" name="Nat. Commun.">
        <title>Genetic determinants of endophytism in the Arabidopsis root mycobiome.</title>
        <authorList>
            <person name="Mesny F."/>
            <person name="Miyauchi S."/>
            <person name="Thiergart T."/>
            <person name="Pickel B."/>
            <person name="Atanasova L."/>
            <person name="Karlsson M."/>
            <person name="Huettel B."/>
            <person name="Barry K.W."/>
            <person name="Haridas S."/>
            <person name="Chen C."/>
            <person name="Bauer D."/>
            <person name="Andreopoulos W."/>
            <person name="Pangilinan J."/>
            <person name="LaButti K."/>
            <person name="Riley R."/>
            <person name="Lipzen A."/>
            <person name="Clum A."/>
            <person name="Drula E."/>
            <person name="Henrissat B."/>
            <person name="Kohler A."/>
            <person name="Grigoriev I.V."/>
            <person name="Martin F.M."/>
            <person name="Hacquard S."/>
        </authorList>
    </citation>
    <scope>NUCLEOTIDE SEQUENCE</scope>
    <source>
        <strain evidence="4">MPI-SDFR-AT-0073</strain>
    </source>
</reference>
<dbReference type="CDD" id="cd04678">
    <property type="entry name" value="NUDIX_MTH2_Nudt15"/>
    <property type="match status" value="1"/>
</dbReference>
<feature type="domain" description="Nudix hydrolase" evidence="3">
    <location>
        <begin position="5"/>
        <end position="138"/>
    </location>
</feature>
<name>A0A9P8RJF7_9PEZI</name>
<dbReference type="PROSITE" id="PS00893">
    <property type="entry name" value="NUDIX_BOX"/>
    <property type="match status" value="1"/>
</dbReference>
<dbReference type="Proteomes" id="UP000758603">
    <property type="component" value="Unassembled WGS sequence"/>
</dbReference>
<proteinExistence type="inferred from homology"/>
<dbReference type="GO" id="GO:0035539">
    <property type="term" value="F:8-oxo-7,8-dihydrodeoxyguanosine triphosphate pyrophosphatase activity"/>
    <property type="evidence" value="ECO:0007669"/>
    <property type="project" value="TreeGrafter"/>
</dbReference>
<comment type="similarity">
    <text evidence="2">Belongs to the Nudix hydrolase family.</text>
</comment>
<dbReference type="Pfam" id="PF00293">
    <property type="entry name" value="NUDIX"/>
    <property type="match status" value="1"/>
</dbReference>
<dbReference type="FunFam" id="3.90.79.10:FF:000060">
    <property type="entry name" value="Nudix hydrolase 1"/>
    <property type="match status" value="1"/>
</dbReference>
<gene>
    <name evidence="4" type="ORF">BKA67DRAFT_696482</name>
</gene>
<dbReference type="SUPFAM" id="SSF55811">
    <property type="entry name" value="Nudix"/>
    <property type="match status" value="1"/>
</dbReference>
<dbReference type="AlphaFoldDB" id="A0A9P8RJF7"/>
<evidence type="ECO:0000256" key="2">
    <source>
        <dbReference type="RuleBase" id="RU003476"/>
    </source>
</evidence>
<dbReference type="InterPro" id="IPR000086">
    <property type="entry name" value="NUDIX_hydrolase_dom"/>
</dbReference>
<evidence type="ECO:0000259" key="3">
    <source>
        <dbReference type="PROSITE" id="PS51462"/>
    </source>
</evidence>
<dbReference type="GO" id="GO:0006203">
    <property type="term" value="P:dGTP catabolic process"/>
    <property type="evidence" value="ECO:0007669"/>
    <property type="project" value="TreeGrafter"/>
</dbReference>
<organism evidence="4 5">
    <name type="scientific">Truncatella angustata</name>
    <dbReference type="NCBI Taxonomy" id="152316"/>
    <lineage>
        <taxon>Eukaryota</taxon>
        <taxon>Fungi</taxon>
        <taxon>Dikarya</taxon>
        <taxon>Ascomycota</taxon>
        <taxon>Pezizomycotina</taxon>
        <taxon>Sordariomycetes</taxon>
        <taxon>Xylariomycetidae</taxon>
        <taxon>Amphisphaeriales</taxon>
        <taxon>Sporocadaceae</taxon>
        <taxon>Truncatella</taxon>
    </lineage>
</organism>
<accession>A0A9P8RJF7</accession>
<dbReference type="RefSeq" id="XP_045951932.1">
    <property type="nucleotide sequence ID" value="XM_046109350.1"/>
</dbReference>
<dbReference type="OrthoDB" id="447842at2759"/>
<evidence type="ECO:0000256" key="1">
    <source>
        <dbReference type="ARBA" id="ARBA00022801"/>
    </source>
</evidence>